<dbReference type="GO" id="GO:0003723">
    <property type="term" value="F:RNA binding"/>
    <property type="evidence" value="ECO:0007669"/>
    <property type="project" value="UniProtKB-UniRule"/>
</dbReference>
<name>A0A9P1EKE9_CUSEU</name>
<keyword evidence="8" id="KW-1185">Reference proteome</keyword>
<dbReference type="Proteomes" id="UP001152484">
    <property type="component" value="Unassembled WGS sequence"/>
</dbReference>
<feature type="compositionally biased region" description="Basic and acidic residues" evidence="4">
    <location>
        <begin position="161"/>
        <end position="177"/>
    </location>
</feature>
<dbReference type="SUPFAM" id="SSF54928">
    <property type="entry name" value="RNA-binding domain, RBD"/>
    <property type="match status" value="2"/>
</dbReference>
<evidence type="ECO:0000256" key="1">
    <source>
        <dbReference type="ARBA" id="ARBA00022884"/>
    </source>
</evidence>
<protein>
    <submittedName>
        <fullName evidence="7">Uncharacterized protein</fullName>
    </submittedName>
</protein>
<dbReference type="Gene3D" id="3.30.70.330">
    <property type="match status" value="2"/>
</dbReference>
<feature type="domain" description="RRM" evidence="5">
    <location>
        <begin position="263"/>
        <end position="340"/>
    </location>
</feature>
<evidence type="ECO:0000256" key="2">
    <source>
        <dbReference type="PROSITE-ProRule" id="PRU00047"/>
    </source>
</evidence>
<dbReference type="Gene3D" id="4.10.60.10">
    <property type="entry name" value="Zinc finger, CCHC-type"/>
    <property type="match status" value="1"/>
</dbReference>
<evidence type="ECO:0000313" key="7">
    <source>
        <dbReference type="EMBL" id="CAH9111678.1"/>
    </source>
</evidence>
<dbReference type="PANTHER" id="PTHR23236">
    <property type="entry name" value="EUKARYOTIC TRANSLATION INITIATION FACTOR 4B/4H"/>
    <property type="match status" value="1"/>
</dbReference>
<dbReference type="EMBL" id="CAMAPE010000054">
    <property type="protein sequence ID" value="CAH9111678.1"/>
    <property type="molecule type" value="Genomic_DNA"/>
</dbReference>
<feature type="domain" description="CCHC-type" evidence="6">
    <location>
        <begin position="600"/>
        <end position="613"/>
    </location>
</feature>
<keyword evidence="2" id="KW-0863">Zinc-finger</keyword>
<dbReference type="CDD" id="cd12271">
    <property type="entry name" value="RRM1_PHIP1"/>
    <property type="match status" value="1"/>
</dbReference>
<dbReference type="SMART" id="SM00343">
    <property type="entry name" value="ZnF_C2HC"/>
    <property type="match status" value="2"/>
</dbReference>
<keyword evidence="1 3" id="KW-0694">RNA-binding</keyword>
<proteinExistence type="predicted"/>
<dbReference type="PROSITE" id="PS50158">
    <property type="entry name" value="ZF_CCHC"/>
    <property type="match status" value="2"/>
</dbReference>
<dbReference type="InterPro" id="IPR000504">
    <property type="entry name" value="RRM_dom"/>
</dbReference>
<evidence type="ECO:0000313" key="8">
    <source>
        <dbReference type="Proteomes" id="UP001152484"/>
    </source>
</evidence>
<accession>A0A9P1EKE9</accession>
<dbReference type="Pfam" id="PF00076">
    <property type="entry name" value="RRM_1"/>
    <property type="match status" value="2"/>
</dbReference>
<dbReference type="PROSITE" id="PS50102">
    <property type="entry name" value="RRM"/>
    <property type="match status" value="2"/>
</dbReference>
<dbReference type="InterPro" id="IPR035979">
    <property type="entry name" value="RBD_domain_sf"/>
</dbReference>
<evidence type="ECO:0000256" key="3">
    <source>
        <dbReference type="PROSITE-ProRule" id="PRU00176"/>
    </source>
</evidence>
<keyword evidence="2" id="KW-0479">Metal-binding</keyword>
<sequence>MVLSNKKLKEKLRAAKAELLVARQISEDPDSKSGKLLNTVLESITQKLKSSKKEQRRKRAHSSLENSSINAGVGEESGNGGEKGEKEGGDGSEKRNTKKRKNGANGVLEKVDMVVSQQVSVEEPPKPAPLSAAKALKRLKREQRRGRAKCLEGSSSINAEVGRESGIGDEKGGKEGDNESDEMNMKKRKISDMDGLESGQEVKKRVVMTPKKKKKKKHKKKKKSKGEKETGNEELKEGVKVVEEVAAQAITDIQLKEVVDASTKVYVGGIPYYSNEDDIRSFFEGCGTITEIDCMIFPDTGKFRGIAIINFKTEAAAKRALGLDGSDMGGLFLKVQTYNTFRSKNKVSNFSPAAVDGYNRIYIGNLSWEITEDDLRNLFSGCQIASIRFGEDKETGVFKGYAHVDFADNLSLETALKLDQKIVCGRPVRISCAVPKKLGALTESRTTEVKNKNAQVESFDDLNVLSQDNTAVIPQANNHIDFLPSKQVENVETGPLSAKIRRRTCYECGERGHESSSCPMKQAAEQGNQVAVTKSISSEMNSQIAVTKPRSTEMSTQSKSFDDPNFTRLNNVQVSNQLDALPSAPVEIGQLSAKIRRRTCYECGERGHLSSFCVKKKTATEQGNQVAS</sequence>
<evidence type="ECO:0000259" key="6">
    <source>
        <dbReference type="PROSITE" id="PS50158"/>
    </source>
</evidence>
<feature type="region of interest" description="Disordered" evidence="4">
    <location>
        <begin position="46"/>
        <end position="236"/>
    </location>
</feature>
<organism evidence="7 8">
    <name type="scientific">Cuscuta europaea</name>
    <name type="common">European dodder</name>
    <dbReference type="NCBI Taxonomy" id="41803"/>
    <lineage>
        <taxon>Eukaryota</taxon>
        <taxon>Viridiplantae</taxon>
        <taxon>Streptophyta</taxon>
        <taxon>Embryophyta</taxon>
        <taxon>Tracheophyta</taxon>
        <taxon>Spermatophyta</taxon>
        <taxon>Magnoliopsida</taxon>
        <taxon>eudicotyledons</taxon>
        <taxon>Gunneridae</taxon>
        <taxon>Pentapetalae</taxon>
        <taxon>asterids</taxon>
        <taxon>lamiids</taxon>
        <taxon>Solanales</taxon>
        <taxon>Convolvulaceae</taxon>
        <taxon>Cuscuteae</taxon>
        <taxon>Cuscuta</taxon>
        <taxon>Cuscuta subgen. Cuscuta</taxon>
    </lineage>
</organism>
<dbReference type="InterPro" id="IPR001878">
    <property type="entry name" value="Znf_CCHC"/>
</dbReference>
<dbReference type="InterPro" id="IPR012677">
    <property type="entry name" value="Nucleotide-bd_a/b_plait_sf"/>
</dbReference>
<feature type="compositionally biased region" description="Basic and acidic residues" evidence="4">
    <location>
        <begin position="226"/>
        <end position="236"/>
    </location>
</feature>
<dbReference type="PANTHER" id="PTHR23236:SF24">
    <property type="entry name" value="PHRAGMOPLASTIN INTERACTING PROTEIN 1"/>
    <property type="match status" value="1"/>
</dbReference>
<feature type="domain" description="RRM" evidence="5">
    <location>
        <begin position="359"/>
        <end position="435"/>
    </location>
</feature>
<comment type="caution">
    <text evidence="7">The sequence shown here is derived from an EMBL/GenBank/DDBJ whole genome shotgun (WGS) entry which is preliminary data.</text>
</comment>
<dbReference type="SUPFAM" id="SSF57756">
    <property type="entry name" value="Retrovirus zinc finger-like domains"/>
    <property type="match status" value="1"/>
</dbReference>
<dbReference type="OrthoDB" id="439808at2759"/>
<feature type="domain" description="CCHC-type" evidence="6">
    <location>
        <begin position="505"/>
        <end position="519"/>
    </location>
</feature>
<feature type="region of interest" description="Disordered" evidence="4">
    <location>
        <begin position="540"/>
        <end position="565"/>
    </location>
</feature>
<reference evidence="7" key="1">
    <citation type="submission" date="2022-07" db="EMBL/GenBank/DDBJ databases">
        <authorList>
            <person name="Macas J."/>
            <person name="Novak P."/>
            <person name="Neumann P."/>
        </authorList>
    </citation>
    <scope>NUCLEOTIDE SEQUENCE</scope>
</reference>
<gene>
    <name evidence="7" type="ORF">CEURO_LOCUS19363</name>
</gene>
<dbReference type="SMART" id="SM00360">
    <property type="entry name" value="RRM"/>
    <property type="match status" value="2"/>
</dbReference>
<evidence type="ECO:0000259" key="5">
    <source>
        <dbReference type="PROSITE" id="PS50102"/>
    </source>
</evidence>
<feature type="compositionally biased region" description="Basic residues" evidence="4">
    <location>
        <begin position="210"/>
        <end position="225"/>
    </location>
</feature>
<keyword evidence="2" id="KW-0862">Zinc</keyword>
<feature type="compositionally biased region" description="Basic residues" evidence="4">
    <location>
        <begin position="135"/>
        <end position="148"/>
    </location>
</feature>
<dbReference type="InterPro" id="IPR034361">
    <property type="entry name" value="PHIP1_RRM1"/>
</dbReference>
<evidence type="ECO:0000256" key="4">
    <source>
        <dbReference type="SAM" id="MobiDB-lite"/>
    </source>
</evidence>
<dbReference type="GO" id="GO:0008270">
    <property type="term" value="F:zinc ion binding"/>
    <property type="evidence" value="ECO:0007669"/>
    <property type="project" value="UniProtKB-KW"/>
</dbReference>
<dbReference type="InterPro" id="IPR036875">
    <property type="entry name" value="Znf_CCHC_sf"/>
</dbReference>
<feature type="compositionally biased region" description="Basic and acidic residues" evidence="4">
    <location>
        <begin position="82"/>
        <end position="95"/>
    </location>
</feature>
<dbReference type="AlphaFoldDB" id="A0A9P1EKE9"/>